<dbReference type="Proteomes" id="UP000316371">
    <property type="component" value="Unassembled WGS sequence"/>
</dbReference>
<keyword evidence="9" id="KW-0812">Transmembrane</keyword>
<keyword evidence="7" id="KW-0067">ATP-binding</keyword>
<feature type="domain" description="Histidine kinase" evidence="10">
    <location>
        <begin position="180"/>
        <end position="382"/>
    </location>
</feature>
<dbReference type="EC" id="2.7.13.3" evidence="2"/>
<dbReference type="EMBL" id="VJZT01000010">
    <property type="protein sequence ID" value="TRX38975.1"/>
    <property type="molecule type" value="Genomic_DNA"/>
</dbReference>
<feature type="transmembrane region" description="Helical" evidence="9">
    <location>
        <begin position="142"/>
        <end position="162"/>
    </location>
</feature>
<gene>
    <name evidence="11" type="ORF">FNW21_10305</name>
</gene>
<keyword evidence="5" id="KW-0547">Nucleotide-binding</keyword>
<keyword evidence="3" id="KW-0597">Phosphoprotein</keyword>
<dbReference type="OrthoDB" id="9815750at2"/>
<dbReference type="RefSeq" id="WP_144256661.1">
    <property type="nucleotide sequence ID" value="NZ_VJZT01000010.1"/>
</dbReference>
<organism evidence="11 12">
    <name type="scientific">Flavobacterium restrictum</name>
    <dbReference type="NCBI Taxonomy" id="2594428"/>
    <lineage>
        <taxon>Bacteria</taxon>
        <taxon>Pseudomonadati</taxon>
        <taxon>Bacteroidota</taxon>
        <taxon>Flavobacteriia</taxon>
        <taxon>Flavobacteriales</taxon>
        <taxon>Flavobacteriaceae</taxon>
        <taxon>Flavobacterium</taxon>
    </lineage>
</organism>
<dbReference type="AlphaFoldDB" id="A0A553E1Y5"/>
<keyword evidence="6 11" id="KW-0418">Kinase</keyword>
<keyword evidence="9" id="KW-1133">Transmembrane helix</keyword>
<evidence type="ECO:0000256" key="2">
    <source>
        <dbReference type="ARBA" id="ARBA00012438"/>
    </source>
</evidence>
<dbReference type="SUPFAM" id="SSF55874">
    <property type="entry name" value="ATPase domain of HSP90 chaperone/DNA topoisomerase II/histidine kinase"/>
    <property type="match status" value="1"/>
</dbReference>
<comment type="catalytic activity">
    <reaction evidence="1">
        <text>ATP + protein L-histidine = ADP + protein N-phospho-L-histidine.</text>
        <dbReference type="EC" id="2.7.13.3"/>
    </reaction>
</comment>
<dbReference type="CDD" id="cd00082">
    <property type="entry name" value="HisKA"/>
    <property type="match status" value="1"/>
</dbReference>
<evidence type="ECO:0000313" key="12">
    <source>
        <dbReference type="Proteomes" id="UP000316371"/>
    </source>
</evidence>
<dbReference type="InterPro" id="IPR004358">
    <property type="entry name" value="Sig_transdc_His_kin-like_C"/>
</dbReference>
<sequence length="388" mass="44195">MLFSERRNTTRWILIAISFLIISLILWNTYTFFQIFKNEERLKMNLWANAQKTLENAGENTDVELPLQIISNNTSIPILMTENDNIINNVNIEEAIIKNKTLSRDFLNRLKNENDPILIEYGPGKFQKLYYGNSSLLNKLKYYPIALLLIIVLFGALVYNFYKSTKIATQNKLWAGMAKETAHQIGTPLSSLIGWVELLKIDNVAESTTLEIEKDIDRLQTITDRFSKIGSEPKLENKDIIAETLQSYDYLQSRFSKQIEFSSKSPNQPVMLFLNPTLHSWTIENLVKNAIDAMKGKGKLGLTIELEGDFLKINVTDTGSGIQKKQFKTIFEPGFTTKKRGWGLGLSLTKRIVEEYHKGTIKVLQSEIGKGTTIQIGYRIPKKGTTPS</sequence>
<evidence type="ECO:0000256" key="9">
    <source>
        <dbReference type="SAM" id="Phobius"/>
    </source>
</evidence>
<dbReference type="Gene3D" id="3.30.565.10">
    <property type="entry name" value="Histidine kinase-like ATPase, C-terminal domain"/>
    <property type="match status" value="1"/>
</dbReference>
<comment type="caution">
    <text evidence="11">The sequence shown here is derived from an EMBL/GenBank/DDBJ whole genome shotgun (WGS) entry which is preliminary data.</text>
</comment>
<dbReference type="GO" id="GO:0000155">
    <property type="term" value="F:phosphorelay sensor kinase activity"/>
    <property type="evidence" value="ECO:0007669"/>
    <property type="project" value="InterPro"/>
</dbReference>
<keyword evidence="4" id="KW-0808">Transferase</keyword>
<evidence type="ECO:0000256" key="7">
    <source>
        <dbReference type="ARBA" id="ARBA00022840"/>
    </source>
</evidence>
<dbReference type="GO" id="GO:0005524">
    <property type="term" value="F:ATP binding"/>
    <property type="evidence" value="ECO:0007669"/>
    <property type="project" value="UniProtKB-KW"/>
</dbReference>
<name>A0A553E1Y5_9FLAO</name>
<dbReference type="InterPro" id="IPR005467">
    <property type="entry name" value="His_kinase_dom"/>
</dbReference>
<evidence type="ECO:0000313" key="11">
    <source>
        <dbReference type="EMBL" id="TRX38975.1"/>
    </source>
</evidence>
<evidence type="ECO:0000256" key="1">
    <source>
        <dbReference type="ARBA" id="ARBA00000085"/>
    </source>
</evidence>
<dbReference type="PANTHER" id="PTHR43065:SF10">
    <property type="entry name" value="PEROXIDE STRESS-ACTIVATED HISTIDINE KINASE MAK3"/>
    <property type="match status" value="1"/>
</dbReference>
<dbReference type="PANTHER" id="PTHR43065">
    <property type="entry name" value="SENSOR HISTIDINE KINASE"/>
    <property type="match status" value="1"/>
</dbReference>
<evidence type="ECO:0000256" key="4">
    <source>
        <dbReference type="ARBA" id="ARBA00022679"/>
    </source>
</evidence>
<proteinExistence type="predicted"/>
<evidence type="ECO:0000256" key="3">
    <source>
        <dbReference type="ARBA" id="ARBA00022553"/>
    </source>
</evidence>
<dbReference type="InterPro" id="IPR003661">
    <property type="entry name" value="HisK_dim/P_dom"/>
</dbReference>
<accession>A0A553E1Y5</accession>
<keyword evidence="9" id="KW-0472">Membrane</keyword>
<dbReference type="PROSITE" id="PS50109">
    <property type="entry name" value="HIS_KIN"/>
    <property type="match status" value="1"/>
</dbReference>
<protein>
    <recommendedName>
        <fullName evidence="2">histidine kinase</fullName>
        <ecNumber evidence="2">2.7.13.3</ecNumber>
    </recommendedName>
</protein>
<evidence type="ECO:0000256" key="6">
    <source>
        <dbReference type="ARBA" id="ARBA00022777"/>
    </source>
</evidence>
<reference evidence="11 12" key="1">
    <citation type="submission" date="2019-07" db="EMBL/GenBank/DDBJ databases">
        <title>Novel species of Flavobacterium.</title>
        <authorList>
            <person name="Liu Q."/>
            <person name="Xin Y.-H."/>
        </authorList>
    </citation>
    <scope>NUCLEOTIDE SEQUENCE [LARGE SCALE GENOMIC DNA]</scope>
    <source>
        <strain evidence="11 12">LB1R34</strain>
    </source>
</reference>
<evidence type="ECO:0000256" key="5">
    <source>
        <dbReference type="ARBA" id="ARBA00022741"/>
    </source>
</evidence>
<keyword evidence="8" id="KW-0902">Two-component regulatory system</keyword>
<dbReference type="Pfam" id="PF02518">
    <property type="entry name" value="HATPase_c"/>
    <property type="match status" value="1"/>
</dbReference>
<keyword evidence="12" id="KW-1185">Reference proteome</keyword>
<evidence type="ECO:0000259" key="10">
    <source>
        <dbReference type="PROSITE" id="PS50109"/>
    </source>
</evidence>
<evidence type="ECO:0000256" key="8">
    <source>
        <dbReference type="ARBA" id="ARBA00023012"/>
    </source>
</evidence>
<dbReference type="InterPro" id="IPR036890">
    <property type="entry name" value="HATPase_C_sf"/>
</dbReference>
<feature type="transmembrane region" description="Helical" evidence="9">
    <location>
        <begin position="12"/>
        <end position="36"/>
    </location>
</feature>
<dbReference type="InterPro" id="IPR003594">
    <property type="entry name" value="HATPase_dom"/>
</dbReference>
<dbReference type="PRINTS" id="PR00344">
    <property type="entry name" value="BCTRLSENSOR"/>
</dbReference>
<dbReference type="SMART" id="SM00387">
    <property type="entry name" value="HATPase_c"/>
    <property type="match status" value="1"/>
</dbReference>